<dbReference type="AlphaFoldDB" id="A0A4R2P7F7"/>
<evidence type="ECO:0000256" key="1">
    <source>
        <dbReference type="SAM" id="Phobius"/>
    </source>
</evidence>
<dbReference type="RefSeq" id="WP_132745317.1">
    <property type="nucleotide sequence ID" value="NZ_SLXK01000008.1"/>
</dbReference>
<dbReference type="Pfam" id="PF13038">
    <property type="entry name" value="DUF3899"/>
    <property type="match status" value="1"/>
</dbReference>
<organism evidence="3 4">
    <name type="scientific">Scopulibacillus darangshiensis</name>
    <dbReference type="NCBI Taxonomy" id="442528"/>
    <lineage>
        <taxon>Bacteria</taxon>
        <taxon>Bacillati</taxon>
        <taxon>Bacillota</taxon>
        <taxon>Bacilli</taxon>
        <taxon>Bacillales</taxon>
        <taxon>Sporolactobacillaceae</taxon>
        <taxon>Scopulibacillus</taxon>
    </lineage>
</organism>
<feature type="domain" description="DUF3899" evidence="2">
    <location>
        <begin position="37"/>
        <end position="128"/>
    </location>
</feature>
<gene>
    <name evidence="3" type="ORF">EV207_10846</name>
</gene>
<name>A0A4R2P7F7_9BACL</name>
<dbReference type="EMBL" id="SLXK01000008">
    <property type="protein sequence ID" value="TCP29755.1"/>
    <property type="molecule type" value="Genomic_DNA"/>
</dbReference>
<protein>
    <submittedName>
        <fullName evidence="3">Uncharacterized protein DUF3899</fullName>
    </submittedName>
</protein>
<keyword evidence="1" id="KW-1133">Transmembrane helix</keyword>
<evidence type="ECO:0000313" key="3">
    <source>
        <dbReference type="EMBL" id="TCP29755.1"/>
    </source>
</evidence>
<feature type="transmembrane region" description="Helical" evidence="1">
    <location>
        <begin position="43"/>
        <end position="69"/>
    </location>
</feature>
<dbReference type="Proteomes" id="UP000295416">
    <property type="component" value="Unassembled WGS sequence"/>
</dbReference>
<feature type="transmembrane region" description="Helical" evidence="1">
    <location>
        <begin position="111"/>
        <end position="131"/>
    </location>
</feature>
<evidence type="ECO:0000313" key="4">
    <source>
        <dbReference type="Proteomes" id="UP000295416"/>
    </source>
</evidence>
<accession>A0A4R2P7F7</accession>
<keyword evidence="1" id="KW-0812">Transmembrane</keyword>
<sequence>MTNKLRNSLLKTAIAGIILMVIVMFFFYDALTRLSFINSLFNTGLILLVIGCIIFVIQGGFFNGFVFGFKRFFNSISRKASYIKEIEDDLKKDNKKEEENYIKKERSPSQWSCMIIGVIFLIVSFVLSYSLY</sequence>
<evidence type="ECO:0000259" key="2">
    <source>
        <dbReference type="Pfam" id="PF13038"/>
    </source>
</evidence>
<comment type="caution">
    <text evidence="3">The sequence shown here is derived from an EMBL/GenBank/DDBJ whole genome shotgun (WGS) entry which is preliminary data.</text>
</comment>
<keyword evidence="1" id="KW-0472">Membrane</keyword>
<reference evidence="3 4" key="1">
    <citation type="submission" date="2019-03" db="EMBL/GenBank/DDBJ databases">
        <title>Genomic Encyclopedia of Type Strains, Phase IV (KMG-IV): sequencing the most valuable type-strain genomes for metagenomic binning, comparative biology and taxonomic classification.</title>
        <authorList>
            <person name="Goeker M."/>
        </authorList>
    </citation>
    <scope>NUCLEOTIDE SEQUENCE [LARGE SCALE GENOMIC DNA]</scope>
    <source>
        <strain evidence="3 4">DSM 19377</strain>
    </source>
</reference>
<keyword evidence="4" id="KW-1185">Reference proteome</keyword>
<feature type="transmembrane region" description="Helical" evidence="1">
    <location>
        <begin position="12"/>
        <end position="31"/>
    </location>
</feature>
<proteinExistence type="predicted"/>
<dbReference type="InterPro" id="IPR025007">
    <property type="entry name" value="DUF3899"/>
</dbReference>